<feature type="transmembrane region" description="Helical" evidence="1">
    <location>
        <begin position="40"/>
        <end position="61"/>
    </location>
</feature>
<dbReference type="GO" id="GO:0016020">
    <property type="term" value="C:membrane"/>
    <property type="evidence" value="ECO:0007669"/>
    <property type="project" value="InterPro"/>
</dbReference>
<keyword evidence="4" id="KW-1185">Reference proteome</keyword>
<reference evidence="4" key="1">
    <citation type="submission" date="2016-10" db="EMBL/GenBank/DDBJ databases">
        <authorList>
            <person name="Varghese N."/>
            <person name="Submissions S."/>
        </authorList>
    </citation>
    <scope>NUCLEOTIDE SEQUENCE [LARGE SCALE GENOMIC DNA]</scope>
    <source>
        <strain evidence="4">DSM 15310</strain>
    </source>
</reference>
<dbReference type="AlphaFoldDB" id="A0A1I0DXJ2"/>
<dbReference type="PANTHER" id="PTHR34220">
    <property type="entry name" value="SENSOR HISTIDINE KINASE YPDA"/>
    <property type="match status" value="1"/>
</dbReference>
<sequence length="340" mass="37989">MIRKIALAALAAVGVFHVGVFIQAGTLWVGTLAGYKELVRVFAFLLPTFWAHAHIARLFGANRLTRLPTSAKALLEGLCVVLVSLVFWGVFFSFPQQYLVPVVEISPRALRLSLAVNAVLSLFFYYFVEREHSRKNLQQEVYRVAQLQKETLQAQLEALKNQVDPHFLFNSLNVLGSLIQLDPDRAGQFLGQLSEVYRALLDAGAQTLVPLRSEMALVRAYAHLMETRFGAALRVEWDVAPAWEQLLVPPTAVQMLLENAIKHNGSTVRKPLRIRVSAAAGLLVVENNRQPRTDVVASTHTGLRNIQRRYQHLTDRPVEILPTPESFVVRLPLLHSAPAA</sequence>
<dbReference type="RefSeq" id="WP_092770219.1">
    <property type="nucleotide sequence ID" value="NZ_FOHS01000002.1"/>
</dbReference>
<dbReference type="PANTHER" id="PTHR34220:SF7">
    <property type="entry name" value="SENSOR HISTIDINE KINASE YPDA"/>
    <property type="match status" value="1"/>
</dbReference>
<evidence type="ECO:0000256" key="1">
    <source>
        <dbReference type="SAM" id="Phobius"/>
    </source>
</evidence>
<dbReference type="InterPro" id="IPR050640">
    <property type="entry name" value="Bact_2-comp_sensor_kinase"/>
</dbReference>
<keyword evidence="1" id="KW-1133">Transmembrane helix</keyword>
<accession>A0A1I0DXJ2</accession>
<dbReference type="Proteomes" id="UP000198697">
    <property type="component" value="Unassembled WGS sequence"/>
</dbReference>
<protein>
    <submittedName>
        <fullName evidence="3">Histidine kinase</fullName>
    </submittedName>
</protein>
<keyword evidence="3" id="KW-0808">Transferase</keyword>
<feature type="domain" description="Signal transduction histidine kinase internal region" evidence="2">
    <location>
        <begin position="154"/>
        <end position="232"/>
    </location>
</feature>
<name>A0A1I0DXJ2_9BACT</name>
<dbReference type="EMBL" id="FOHS01000002">
    <property type="protein sequence ID" value="SET37429.1"/>
    <property type="molecule type" value="Genomic_DNA"/>
</dbReference>
<evidence type="ECO:0000259" key="2">
    <source>
        <dbReference type="Pfam" id="PF06580"/>
    </source>
</evidence>
<proteinExistence type="predicted"/>
<evidence type="ECO:0000313" key="4">
    <source>
        <dbReference type="Proteomes" id="UP000198697"/>
    </source>
</evidence>
<dbReference type="OrthoDB" id="927174at2"/>
<dbReference type="STRING" id="82805.SAMN04487998_1611"/>
<feature type="transmembrane region" description="Helical" evidence="1">
    <location>
        <begin position="109"/>
        <end position="128"/>
    </location>
</feature>
<dbReference type="Gene3D" id="3.30.565.10">
    <property type="entry name" value="Histidine kinase-like ATPase, C-terminal domain"/>
    <property type="match status" value="1"/>
</dbReference>
<dbReference type="Pfam" id="PF06580">
    <property type="entry name" value="His_kinase"/>
    <property type="match status" value="1"/>
</dbReference>
<evidence type="ECO:0000313" key="3">
    <source>
        <dbReference type="EMBL" id="SET37429.1"/>
    </source>
</evidence>
<gene>
    <name evidence="3" type="ORF">SAMN04487998_1611</name>
</gene>
<dbReference type="InterPro" id="IPR036890">
    <property type="entry name" value="HATPase_C_sf"/>
</dbReference>
<dbReference type="GO" id="GO:0000155">
    <property type="term" value="F:phosphorelay sensor kinase activity"/>
    <property type="evidence" value="ECO:0007669"/>
    <property type="project" value="InterPro"/>
</dbReference>
<keyword evidence="1" id="KW-0812">Transmembrane</keyword>
<feature type="transmembrane region" description="Helical" evidence="1">
    <location>
        <begin position="73"/>
        <end position="94"/>
    </location>
</feature>
<dbReference type="InterPro" id="IPR010559">
    <property type="entry name" value="Sig_transdc_His_kin_internal"/>
</dbReference>
<keyword evidence="1" id="KW-0472">Membrane</keyword>
<keyword evidence="3" id="KW-0418">Kinase</keyword>
<organism evidence="3 4">
    <name type="scientific">Hymenobacter actinosclerus</name>
    <dbReference type="NCBI Taxonomy" id="82805"/>
    <lineage>
        <taxon>Bacteria</taxon>
        <taxon>Pseudomonadati</taxon>
        <taxon>Bacteroidota</taxon>
        <taxon>Cytophagia</taxon>
        <taxon>Cytophagales</taxon>
        <taxon>Hymenobacteraceae</taxon>
        <taxon>Hymenobacter</taxon>
    </lineage>
</organism>